<dbReference type="GeneID" id="95968388"/>
<name>A0AAX4NIX2_9ARCH</name>
<keyword evidence="2" id="KW-1185">Reference proteome</keyword>
<accession>A0AAX4NIX2</accession>
<protein>
    <recommendedName>
        <fullName evidence="3">Transposase</fullName>
    </recommendedName>
</protein>
<proteinExistence type="predicted"/>
<reference evidence="1 2" key="1">
    <citation type="submission" date="2023-09" db="EMBL/GenBank/DDBJ databases">
        <authorList>
            <person name="Golyshina O.V."/>
            <person name="Lunev E.A."/>
            <person name="Bargiela R."/>
            <person name="Gaines M.C."/>
            <person name="Daum B."/>
            <person name="Bale N.J."/>
            <person name="Koenen M."/>
            <person name="Sinninghe Damst J.S."/>
            <person name="Yakimov M."/>
            <person name="Golyshin P.N."/>
        </authorList>
    </citation>
    <scope>NUCLEOTIDE SEQUENCE [LARGE SCALE GENOMIC DNA]</scope>
    <source>
        <strain evidence="1 2">M1</strain>
    </source>
</reference>
<dbReference type="Proteomes" id="UP001451606">
    <property type="component" value="Chromosome"/>
</dbReference>
<organism evidence="1 2">
    <name type="scientific">Oxyplasma meridianum</name>
    <dbReference type="NCBI Taxonomy" id="3073602"/>
    <lineage>
        <taxon>Archaea</taxon>
        <taxon>Methanobacteriati</taxon>
        <taxon>Thermoplasmatota</taxon>
        <taxon>Thermoplasmata</taxon>
        <taxon>Thermoplasmatales</taxon>
        <taxon>Thermoplasmataceae</taxon>
        <taxon>Oxyplasma</taxon>
    </lineage>
</organism>
<dbReference type="KEGG" id="omr:OXIME_001650"/>
<dbReference type="AlphaFoldDB" id="A0AAX4NIX2"/>
<gene>
    <name evidence="1" type="ORF">OXIME_001650</name>
</gene>
<sequence>MADCAIDSTGLKITIRLDIPDQNGKGKEENGEKINVFQTFAHDCAYLVIYFTGVFKKGMKTKYLSM</sequence>
<evidence type="ECO:0008006" key="3">
    <source>
        <dbReference type="Google" id="ProtNLM"/>
    </source>
</evidence>
<evidence type="ECO:0000313" key="2">
    <source>
        <dbReference type="Proteomes" id="UP001451606"/>
    </source>
</evidence>
<evidence type="ECO:0000313" key="1">
    <source>
        <dbReference type="EMBL" id="WYY01054.1"/>
    </source>
</evidence>
<dbReference type="EMBL" id="CP133772">
    <property type="protein sequence ID" value="WYY01054.1"/>
    <property type="molecule type" value="Genomic_DNA"/>
</dbReference>
<dbReference type="RefSeq" id="WP_393971375.1">
    <property type="nucleotide sequence ID" value="NZ_CP133772.1"/>
</dbReference>